<dbReference type="AlphaFoldDB" id="A0A8H7NXT9"/>
<dbReference type="PROSITE" id="PS00109">
    <property type="entry name" value="PROTEIN_KINASE_TYR"/>
    <property type="match status" value="1"/>
</dbReference>
<comment type="caution">
    <text evidence="2">The sequence shown here is derived from an EMBL/GenBank/DDBJ whole genome shotgun (WGS) entry which is preliminary data.</text>
</comment>
<gene>
    <name evidence="2" type="ORF">IEO21_07636</name>
</gene>
<proteinExistence type="predicted"/>
<organism evidence="2 3">
    <name type="scientific">Rhodonia placenta</name>
    <dbReference type="NCBI Taxonomy" id="104341"/>
    <lineage>
        <taxon>Eukaryota</taxon>
        <taxon>Fungi</taxon>
        <taxon>Dikarya</taxon>
        <taxon>Basidiomycota</taxon>
        <taxon>Agaricomycotina</taxon>
        <taxon>Agaricomycetes</taxon>
        <taxon>Polyporales</taxon>
        <taxon>Adustoporiaceae</taxon>
        <taxon>Rhodonia</taxon>
    </lineage>
</organism>
<evidence type="ECO:0000313" key="3">
    <source>
        <dbReference type="Proteomes" id="UP000639403"/>
    </source>
</evidence>
<reference evidence="2" key="2">
    <citation type="journal article" name="Front. Microbiol.">
        <title>Degradative Capacity of Two Strains of Rhodonia placenta: From Phenotype to Genotype.</title>
        <authorList>
            <person name="Kolle M."/>
            <person name="Horta M.A.C."/>
            <person name="Nowrousian M."/>
            <person name="Ohm R.A."/>
            <person name="Benz J.P."/>
            <person name="Pilgard A."/>
        </authorList>
    </citation>
    <scope>NUCLEOTIDE SEQUENCE</scope>
    <source>
        <strain evidence="2">FPRL280</strain>
    </source>
</reference>
<evidence type="ECO:0000259" key="1">
    <source>
        <dbReference type="Pfam" id="PF17667"/>
    </source>
</evidence>
<dbReference type="SUPFAM" id="SSF56112">
    <property type="entry name" value="Protein kinase-like (PK-like)"/>
    <property type="match status" value="1"/>
</dbReference>
<reference evidence="2" key="1">
    <citation type="submission" date="2020-11" db="EMBL/GenBank/DDBJ databases">
        <authorList>
            <person name="Koelle M."/>
            <person name="Horta M.A.C."/>
            <person name="Nowrousian M."/>
            <person name="Ohm R.A."/>
            <person name="Benz P."/>
            <person name="Pilgard A."/>
        </authorList>
    </citation>
    <scope>NUCLEOTIDE SEQUENCE</scope>
    <source>
        <strain evidence="2">FPRL280</strain>
    </source>
</reference>
<name>A0A8H7NXT9_9APHY</name>
<feature type="domain" description="Fungal-type protein kinase" evidence="1">
    <location>
        <begin position="178"/>
        <end position="536"/>
    </location>
</feature>
<dbReference type="PANTHER" id="PTHR38248">
    <property type="entry name" value="FUNK1 6"/>
    <property type="match status" value="1"/>
</dbReference>
<evidence type="ECO:0000313" key="2">
    <source>
        <dbReference type="EMBL" id="KAF9809011.1"/>
    </source>
</evidence>
<protein>
    <recommendedName>
        <fullName evidence="1">Fungal-type protein kinase domain-containing protein</fullName>
    </recommendedName>
</protein>
<dbReference type="GO" id="GO:0004672">
    <property type="term" value="F:protein kinase activity"/>
    <property type="evidence" value="ECO:0007669"/>
    <property type="project" value="InterPro"/>
</dbReference>
<dbReference type="InterPro" id="IPR040976">
    <property type="entry name" value="Pkinase_fungal"/>
</dbReference>
<sequence length="558" mass="62637">MSHDIAYHDEANTFSVLIGSKQNANPGQFKAEQPAPWEYRAKLVIKEYPKSIHEFLKVFVASEERCPHIKSKGLFQSSNGFKGQRDDFAQQLVEGLNAMSFELPEAKGLDFVNTVGETIVFRDEDNVTQGPASSPAIVASYPGIRFQGGRVPKWHQISIALQVRLRKDEDPVGRYANRDEETLFELLQTARNILVTGRTLFAFVVGIYGNTARIFRVDRTGVVVSQSFNYIVRPNLFREFLWRFTHPTVGGMFVGADPSVSLPTEQDLHWARQILHKQNMTDVYLEASRWVAIEMPDKSRKKFLTAKPASISLDLFARGTNVCLVIQQSSTNGRLQVLKESWCETKHEPEIKFYEEIRVRNPGKLFGVADFICGQDLGKAETDRLVALGTASGTLPAAASTQNAAPRLTIRLPAARIARTRMQTRSSKNDCPPPPVAPGHNTVAHWDHRKHAADHANRRSHMRLLYNTIGRELTNITSTRELAEGIRDAIKGHRTVFEAGVLHRDISEGNVMIADGEEFKGFIHDFDMAMLRENEPDRSGAIYVSFVTYAPTFADVCL</sequence>
<dbReference type="EMBL" id="JADOXO010000224">
    <property type="protein sequence ID" value="KAF9809011.1"/>
    <property type="molecule type" value="Genomic_DNA"/>
</dbReference>
<dbReference type="InterPro" id="IPR008266">
    <property type="entry name" value="Tyr_kinase_AS"/>
</dbReference>
<dbReference type="InterPro" id="IPR011009">
    <property type="entry name" value="Kinase-like_dom_sf"/>
</dbReference>
<dbReference type="PANTHER" id="PTHR38248:SF2">
    <property type="entry name" value="FUNK1 11"/>
    <property type="match status" value="1"/>
</dbReference>
<accession>A0A8H7NXT9</accession>
<dbReference type="Pfam" id="PF17667">
    <property type="entry name" value="Pkinase_fungal"/>
    <property type="match status" value="1"/>
</dbReference>
<dbReference type="Proteomes" id="UP000639403">
    <property type="component" value="Unassembled WGS sequence"/>
</dbReference>